<dbReference type="EMBL" id="GBHO01013094">
    <property type="protein sequence ID" value="JAG30510.1"/>
    <property type="molecule type" value="Transcribed_RNA"/>
</dbReference>
<gene>
    <name evidence="5" type="primary">CNDP2_1</name>
    <name evidence="5" type="ORF">CM83_99972</name>
</gene>
<reference evidence="5" key="1">
    <citation type="journal article" date="2014" name="PLoS ONE">
        <title>Transcriptome-Based Identification of ABC Transporters in the Western Tarnished Plant Bug Lygus hesperus.</title>
        <authorList>
            <person name="Hull J.J."/>
            <person name="Chaney K."/>
            <person name="Geib S.M."/>
            <person name="Fabrick J.A."/>
            <person name="Brent C.S."/>
            <person name="Walsh D."/>
            <person name="Lavine L.C."/>
        </authorList>
    </citation>
    <scope>NUCLEOTIDE SEQUENCE</scope>
</reference>
<dbReference type="GO" id="GO:0046872">
    <property type="term" value="F:metal ion binding"/>
    <property type="evidence" value="ECO:0007669"/>
    <property type="project" value="UniProtKB-KW"/>
</dbReference>
<feature type="non-terminal residue" evidence="5">
    <location>
        <position position="1"/>
    </location>
</feature>
<keyword evidence="1" id="KW-0645">Protease</keyword>
<dbReference type="Gene3D" id="3.30.70.360">
    <property type="match status" value="1"/>
</dbReference>
<feature type="domain" description="Peptidase M20 dimerisation" evidence="4">
    <location>
        <begin position="242"/>
        <end position="399"/>
    </location>
</feature>
<dbReference type="PANTHER" id="PTHR43270:SF4">
    <property type="entry name" value="CARNOSINE DIPEPTIDASE 2, ISOFORM A"/>
    <property type="match status" value="1"/>
</dbReference>
<dbReference type="Gene3D" id="3.40.630.10">
    <property type="entry name" value="Zn peptidases"/>
    <property type="match status" value="1"/>
</dbReference>
<dbReference type="GO" id="GO:0006508">
    <property type="term" value="P:proteolysis"/>
    <property type="evidence" value="ECO:0007669"/>
    <property type="project" value="UniProtKB-KW"/>
</dbReference>
<dbReference type="Pfam" id="PF01546">
    <property type="entry name" value="Peptidase_M20"/>
    <property type="match status" value="1"/>
</dbReference>
<evidence type="ECO:0000313" key="5">
    <source>
        <dbReference type="EMBL" id="JAG30510.1"/>
    </source>
</evidence>
<dbReference type="GO" id="GO:0008233">
    <property type="term" value="F:peptidase activity"/>
    <property type="evidence" value="ECO:0007669"/>
    <property type="project" value="UniProtKB-KW"/>
</dbReference>
<dbReference type="InterPro" id="IPR051458">
    <property type="entry name" value="Cyt/Met_Dipeptidase"/>
</dbReference>
<organism evidence="5">
    <name type="scientific">Lygus hesperus</name>
    <name type="common">Western plant bug</name>
    <dbReference type="NCBI Taxonomy" id="30085"/>
    <lineage>
        <taxon>Eukaryota</taxon>
        <taxon>Metazoa</taxon>
        <taxon>Ecdysozoa</taxon>
        <taxon>Arthropoda</taxon>
        <taxon>Hexapoda</taxon>
        <taxon>Insecta</taxon>
        <taxon>Pterygota</taxon>
        <taxon>Neoptera</taxon>
        <taxon>Paraneoptera</taxon>
        <taxon>Hemiptera</taxon>
        <taxon>Heteroptera</taxon>
        <taxon>Panheteroptera</taxon>
        <taxon>Cimicomorpha</taxon>
        <taxon>Miridae</taxon>
        <taxon>Mirini</taxon>
        <taxon>Lygus</taxon>
    </lineage>
</organism>
<proteinExistence type="predicted"/>
<evidence type="ECO:0000256" key="3">
    <source>
        <dbReference type="ARBA" id="ARBA00022801"/>
    </source>
</evidence>
<keyword evidence="3" id="KW-0378">Hydrolase</keyword>
<dbReference type="SUPFAM" id="SSF53187">
    <property type="entry name" value="Zn-dependent exopeptidases"/>
    <property type="match status" value="1"/>
</dbReference>
<accession>A0A0A9YLT3</accession>
<evidence type="ECO:0000256" key="2">
    <source>
        <dbReference type="ARBA" id="ARBA00022723"/>
    </source>
</evidence>
<dbReference type="InterPro" id="IPR002933">
    <property type="entry name" value="Peptidase_M20"/>
</dbReference>
<evidence type="ECO:0000259" key="4">
    <source>
        <dbReference type="Pfam" id="PF07687"/>
    </source>
</evidence>
<reference evidence="5" key="2">
    <citation type="submission" date="2014-07" db="EMBL/GenBank/DDBJ databases">
        <authorList>
            <person name="Hull J."/>
        </authorList>
    </citation>
    <scope>NUCLEOTIDE SEQUENCE</scope>
</reference>
<dbReference type="InterPro" id="IPR011650">
    <property type="entry name" value="Peptidase_M20_dimer"/>
</dbReference>
<name>A0A0A9YLT3_LYGHE</name>
<protein>
    <submittedName>
        <fullName evidence="5">Cytosolic non-specific dipeptidase</fullName>
    </submittedName>
</protein>
<evidence type="ECO:0000256" key="1">
    <source>
        <dbReference type="ARBA" id="ARBA00022670"/>
    </source>
</evidence>
<keyword evidence="2" id="KW-0479">Metal-binding</keyword>
<dbReference type="Pfam" id="PF07687">
    <property type="entry name" value="M20_dimer"/>
    <property type="match status" value="1"/>
</dbReference>
<dbReference type="AlphaFoldDB" id="A0A0A9YLT3"/>
<sequence>RKRCVVFWGVEIRAVSVRKMIANTIDESTSDNQISDLDKIFELLVEKCEFLLRRLRDFVAFPTVSSDPSKKVYVHEMAQYLVEVMKKFGLRTSIIPMTFEELGNELYPPLVLAETDSDPCKRTVCFYGHFDVRPVVFQDYWYGDPFVLTSNNDGSVFWGKGSSMGKGPLLCLINAIGAYRQLKIPLPINIKIVMDPMGLTTDELTGKFLKKTSLEFFRNVDFVCLCVGQWFGDQKPCISHGSRGLCYFSIDIEGSSKDLDSGCYGGLLNEPMTDLVYMMDQLVDKRGIIKINDIYEDVIPVTKEEKEKYKNINFVVRNFKRFLGAPELLVNEDKQSLLINLWRMPSLSIHGIEGAFSTPGNKNIIPGHVIGKFSINIVPNMTPSKVKKKVFEYLNKIWKARKSTNRVKVQMTIGKLAWYTDPNDVNCIAAVNAVRCVYNEEPDLVRDSNRVRMANPLRRVTNATVIGIPFARPCDVADANSEKIDIMNYLNGCKTMAAYFQEIADMTPKPVPYELPKCTCKTGLQSDCNCYLRGDWEGEEEEGEMSSSTLGDSVCLMSSSGSTEGRVEEPAATRFHTHSLHVKKKIEALHKIIAEGELIIGMKRSKDTADTEEHGGEDDIDSGRPSVLYEVPFGAAQPGKSGISSQKAILPDGEVRLSTAEITTEVDSSVFSKPKAQKILSELPLADKFQALAVPTPSMRGAMESSLAKLGLNVKDIMKSARLSVGPSDKIPKLRKTSRSFSGSGVIQKGFVGKKPFNLAAVSSKALEAEPFGIISSLSALLNKRRENQKMTNPSTKSLPGSRVIAPNSLVIPTIESTTTIGTFVSSHTGLPKSTSKVHEVIKSQDDLQATSKIHQVYLSIDQLKTNSKAPLT</sequence>
<dbReference type="PANTHER" id="PTHR43270">
    <property type="entry name" value="BETA-ALA-HIS DIPEPTIDASE"/>
    <property type="match status" value="1"/>
</dbReference>